<keyword evidence="7" id="KW-0653">Protein transport</keyword>
<accession>A0AAV6US91</accession>
<comment type="subcellular location">
    <subcellularLocation>
        <location evidence="2">Cytoplasm</location>
    </subcellularLocation>
    <subcellularLocation>
        <location evidence="10">Endomembrane system</location>
        <topology evidence="10">Peripheral membrane protein</topology>
        <orientation evidence="10">Cytoplasmic side</orientation>
    </subcellularLocation>
    <subcellularLocation>
        <location evidence="1">Endosome</location>
    </subcellularLocation>
</comment>
<feature type="compositionally biased region" description="Polar residues" evidence="11">
    <location>
        <begin position="152"/>
        <end position="168"/>
    </location>
</feature>
<evidence type="ECO:0000256" key="8">
    <source>
        <dbReference type="ARBA" id="ARBA00023121"/>
    </source>
</evidence>
<feature type="domain" description="PX" evidence="12">
    <location>
        <begin position="7"/>
        <end position="124"/>
    </location>
</feature>
<dbReference type="GO" id="GO:0006886">
    <property type="term" value="P:intracellular protein transport"/>
    <property type="evidence" value="ECO:0007669"/>
    <property type="project" value="InterPro"/>
</dbReference>
<dbReference type="Gene3D" id="3.30.1520.10">
    <property type="entry name" value="Phox-like domain"/>
    <property type="match status" value="1"/>
</dbReference>
<evidence type="ECO:0000256" key="2">
    <source>
        <dbReference type="ARBA" id="ARBA00004496"/>
    </source>
</evidence>
<keyword evidence="14" id="KW-1185">Reference proteome</keyword>
<evidence type="ECO:0000256" key="4">
    <source>
        <dbReference type="ARBA" id="ARBA00022448"/>
    </source>
</evidence>
<dbReference type="SMART" id="SM00312">
    <property type="entry name" value="PX"/>
    <property type="match status" value="1"/>
</dbReference>
<name>A0AAV6US91_9ARAC</name>
<dbReference type="InterPro" id="IPR043544">
    <property type="entry name" value="SNX10/11"/>
</dbReference>
<dbReference type="GO" id="GO:1901981">
    <property type="term" value="F:phosphatidylinositol phosphate binding"/>
    <property type="evidence" value="ECO:0007669"/>
    <property type="project" value="TreeGrafter"/>
</dbReference>
<dbReference type="Pfam" id="PF00787">
    <property type="entry name" value="PX"/>
    <property type="match status" value="1"/>
</dbReference>
<proteinExistence type="inferred from homology"/>
<dbReference type="GO" id="GO:0005768">
    <property type="term" value="C:endosome"/>
    <property type="evidence" value="ECO:0007669"/>
    <property type="project" value="UniProtKB-SubCell"/>
</dbReference>
<keyword evidence="5" id="KW-0963">Cytoplasm</keyword>
<dbReference type="InterPro" id="IPR001683">
    <property type="entry name" value="PX_dom"/>
</dbReference>
<dbReference type="PROSITE" id="PS50195">
    <property type="entry name" value="PX"/>
    <property type="match status" value="1"/>
</dbReference>
<evidence type="ECO:0000313" key="14">
    <source>
        <dbReference type="Proteomes" id="UP000827092"/>
    </source>
</evidence>
<evidence type="ECO:0000256" key="10">
    <source>
        <dbReference type="ARBA" id="ARBA00029433"/>
    </source>
</evidence>
<evidence type="ECO:0000256" key="11">
    <source>
        <dbReference type="SAM" id="MobiDB-lite"/>
    </source>
</evidence>
<feature type="region of interest" description="Disordered" evidence="11">
    <location>
        <begin position="152"/>
        <end position="230"/>
    </location>
</feature>
<keyword evidence="9" id="KW-0472">Membrane</keyword>
<organism evidence="13 14">
    <name type="scientific">Oedothorax gibbosus</name>
    <dbReference type="NCBI Taxonomy" id="931172"/>
    <lineage>
        <taxon>Eukaryota</taxon>
        <taxon>Metazoa</taxon>
        <taxon>Ecdysozoa</taxon>
        <taxon>Arthropoda</taxon>
        <taxon>Chelicerata</taxon>
        <taxon>Arachnida</taxon>
        <taxon>Araneae</taxon>
        <taxon>Araneomorphae</taxon>
        <taxon>Entelegynae</taxon>
        <taxon>Araneoidea</taxon>
        <taxon>Linyphiidae</taxon>
        <taxon>Erigoninae</taxon>
        <taxon>Oedothorax</taxon>
    </lineage>
</organism>
<keyword evidence="4" id="KW-0813">Transport</keyword>
<comment type="similarity">
    <text evidence="3">Belongs to the sorting nexin family.</text>
</comment>
<evidence type="ECO:0000313" key="13">
    <source>
        <dbReference type="EMBL" id="KAG8186598.1"/>
    </source>
</evidence>
<evidence type="ECO:0000256" key="1">
    <source>
        <dbReference type="ARBA" id="ARBA00004177"/>
    </source>
</evidence>
<keyword evidence="6" id="KW-0967">Endosome</keyword>
<keyword evidence="8" id="KW-0446">Lipid-binding</keyword>
<evidence type="ECO:0000256" key="6">
    <source>
        <dbReference type="ARBA" id="ARBA00022753"/>
    </source>
</evidence>
<protein>
    <recommendedName>
        <fullName evidence="12">PX domain-containing protein</fullName>
    </recommendedName>
</protein>
<dbReference type="InterPro" id="IPR036871">
    <property type="entry name" value="PX_dom_sf"/>
</dbReference>
<dbReference type="Proteomes" id="UP000827092">
    <property type="component" value="Unassembled WGS sequence"/>
</dbReference>
<reference evidence="13 14" key="1">
    <citation type="journal article" date="2022" name="Nat. Ecol. Evol.">
        <title>A masculinizing supergene underlies an exaggerated male reproductive morph in a spider.</title>
        <authorList>
            <person name="Hendrickx F."/>
            <person name="De Corte Z."/>
            <person name="Sonet G."/>
            <person name="Van Belleghem S.M."/>
            <person name="Kostlbacher S."/>
            <person name="Vangestel C."/>
        </authorList>
    </citation>
    <scope>NUCLEOTIDE SEQUENCE [LARGE SCALE GENOMIC DNA]</scope>
    <source>
        <strain evidence="13">W744_W776</strain>
    </source>
</reference>
<comment type="caution">
    <text evidence="13">The sequence shown here is derived from an EMBL/GenBank/DDBJ whole genome shotgun (WGS) entry which is preliminary data.</text>
</comment>
<dbReference type="SUPFAM" id="SSF64268">
    <property type="entry name" value="PX domain"/>
    <property type="match status" value="1"/>
</dbReference>
<evidence type="ECO:0000256" key="5">
    <source>
        <dbReference type="ARBA" id="ARBA00022490"/>
    </source>
</evidence>
<evidence type="ECO:0000256" key="7">
    <source>
        <dbReference type="ARBA" id="ARBA00022927"/>
    </source>
</evidence>
<dbReference type="AlphaFoldDB" id="A0AAV6US91"/>
<dbReference type="EMBL" id="JAFNEN010000296">
    <property type="protein sequence ID" value="KAG8186598.1"/>
    <property type="molecule type" value="Genomic_DNA"/>
</dbReference>
<evidence type="ECO:0000259" key="12">
    <source>
        <dbReference type="PROSITE" id="PS50195"/>
    </source>
</evidence>
<gene>
    <name evidence="13" type="ORF">JTE90_019920</name>
</gene>
<evidence type="ECO:0000256" key="9">
    <source>
        <dbReference type="ARBA" id="ARBA00023136"/>
    </source>
</evidence>
<dbReference type="PANTHER" id="PTHR46209:SF3">
    <property type="entry name" value="PX DOMAIN-CONTAINING PROTEIN"/>
    <property type="match status" value="1"/>
</dbReference>
<feature type="compositionally biased region" description="Polar residues" evidence="11">
    <location>
        <begin position="215"/>
        <end position="230"/>
    </location>
</feature>
<dbReference type="GO" id="GO:0016050">
    <property type="term" value="P:vesicle organization"/>
    <property type="evidence" value="ECO:0007669"/>
    <property type="project" value="TreeGrafter"/>
</dbReference>
<evidence type="ECO:0000256" key="3">
    <source>
        <dbReference type="ARBA" id="ARBA00010883"/>
    </source>
</evidence>
<sequence>MDNHSYMTIVSVHTPLIQFSSTGSYYTSYAISLKSNNPCFTHAYSQIRRRYSEFHHLRILLVEHYPNVSKPPLLPPKSYFHRFSDKFIEERKIGLQKFLEQVLDIPVFLSDKGLHLFLQSSLSMAQIDEQCHGDIPVPQLMDEKMMNTQFPCELSTSSGSSDKVNVNPSGKVKPSGKALLSERDRSFLPSNKPAANRTLESLKELDYDEVDSDESGYSSPTPQKAESIQKTHVCKSSEPCLIPRGNCSWNSSPCSSTSSLDTSYTTQLEQNRTRRVSFNENVTVAVVYNDLWNINIRPMRTSL</sequence>
<dbReference type="PANTHER" id="PTHR46209">
    <property type="entry name" value="PX DOMAIN-CONTAINING PROTEIN"/>
    <property type="match status" value="1"/>
</dbReference>